<gene>
    <name evidence="2" type="ORF">AUJ35_02265</name>
</gene>
<name>A0A1J4T9Z7_9BACT</name>
<feature type="signal peptide" evidence="1">
    <location>
        <begin position="1"/>
        <end position="19"/>
    </location>
</feature>
<protein>
    <recommendedName>
        <fullName evidence="4">Outer membrane protein beta-barrel domain-containing protein</fullName>
    </recommendedName>
</protein>
<accession>A0A1J4T9Z7</accession>
<evidence type="ECO:0000313" key="2">
    <source>
        <dbReference type="EMBL" id="OIO07318.1"/>
    </source>
</evidence>
<feature type="chain" id="PRO_5012814345" description="Outer membrane protein beta-barrel domain-containing protein" evidence="1">
    <location>
        <begin position="20"/>
        <end position="303"/>
    </location>
</feature>
<evidence type="ECO:0000313" key="3">
    <source>
        <dbReference type="Proteomes" id="UP000182860"/>
    </source>
</evidence>
<comment type="caution">
    <text evidence="2">The sequence shown here is derived from an EMBL/GenBank/DDBJ whole genome shotgun (WGS) entry which is preliminary data.</text>
</comment>
<dbReference type="AlphaFoldDB" id="A0A1J4T9Z7"/>
<evidence type="ECO:0008006" key="4">
    <source>
        <dbReference type="Google" id="ProtNLM"/>
    </source>
</evidence>
<dbReference type="Proteomes" id="UP000182860">
    <property type="component" value="Unassembled WGS sequence"/>
</dbReference>
<keyword evidence="1" id="KW-0732">Signal</keyword>
<sequence length="303" mass="33193">MKKISLVIFVGLLASFSYAQTEFNNFELTYKGGYSATPVEIVNDGLDTIRLGEANGLELGAGAYFNCGLGAEFNYGSSNRYFDTLAGNMKNYSFGLAFRKAMMGPGSLFDNGFNVAFKLGAGYAHSSKVDEIEYIKTINDVDTSSVWKREKTFSGFYVNGRLDIFKDSPTAIDFYGASLSGSVTCPMSSSLSTKIDDDTVKGKWDQGDMVNIVNIGLELKPVILPLNEDLGLSLILGSNYSNFTNYGYDPGFSFKAGLALDGFGKFGECARITYTRVSRENFVSNEIQFGVELIQTIRTLFVK</sequence>
<dbReference type="EMBL" id="MNUV01000043">
    <property type="protein sequence ID" value="OIO07318.1"/>
    <property type="molecule type" value="Genomic_DNA"/>
</dbReference>
<proteinExistence type="predicted"/>
<evidence type="ECO:0000256" key="1">
    <source>
        <dbReference type="SAM" id="SignalP"/>
    </source>
</evidence>
<reference evidence="2 3" key="1">
    <citation type="journal article" date="2016" name="Environ. Microbiol.">
        <title>Genomic resolution of a cold subsurface aquifer community provides metabolic insights for novel microbes adapted to high CO concentrations.</title>
        <authorList>
            <person name="Probst A.J."/>
            <person name="Castelle C.J."/>
            <person name="Singh A."/>
            <person name="Brown C.T."/>
            <person name="Anantharaman K."/>
            <person name="Sharon I."/>
            <person name="Hug L.A."/>
            <person name="Burstein D."/>
            <person name="Emerson J.B."/>
            <person name="Thomas B.C."/>
            <person name="Banfield J.F."/>
        </authorList>
    </citation>
    <scope>NUCLEOTIDE SEQUENCE [LARGE SCALE GENOMIC DNA]</scope>
    <source>
        <strain evidence="2">CG1_02_41_21</strain>
    </source>
</reference>
<organism evidence="2 3">
    <name type="scientific">Candidatus Falkowbacteria bacterium CG1_02_41_21</name>
    <dbReference type="NCBI Taxonomy" id="1805147"/>
    <lineage>
        <taxon>Bacteria</taxon>
        <taxon>Candidatus Falkowiibacteriota</taxon>
    </lineage>
</organism>